<dbReference type="Proteomes" id="UP000215914">
    <property type="component" value="Chromosome 6"/>
</dbReference>
<accession>A0A251UHN3</accession>
<gene>
    <name evidence="1" type="ORF">HannXRQ_Chr06g0169801</name>
</gene>
<keyword evidence="2" id="KW-1185">Reference proteome</keyword>
<evidence type="ECO:0000313" key="2">
    <source>
        <dbReference type="Proteomes" id="UP000215914"/>
    </source>
</evidence>
<protein>
    <submittedName>
        <fullName evidence="1">Uncharacterized protein</fullName>
    </submittedName>
</protein>
<evidence type="ECO:0000313" key="1">
    <source>
        <dbReference type="EMBL" id="OTG22282.1"/>
    </source>
</evidence>
<dbReference type="EMBL" id="CM007895">
    <property type="protein sequence ID" value="OTG22282.1"/>
    <property type="molecule type" value="Genomic_DNA"/>
</dbReference>
<organism evidence="1 2">
    <name type="scientific">Helianthus annuus</name>
    <name type="common">Common sunflower</name>
    <dbReference type="NCBI Taxonomy" id="4232"/>
    <lineage>
        <taxon>Eukaryota</taxon>
        <taxon>Viridiplantae</taxon>
        <taxon>Streptophyta</taxon>
        <taxon>Embryophyta</taxon>
        <taxon>Tracheophyta</taxon>
        <taxon>Spermatophyta</taxon>
        <taxon>Magnoliopsida</taxon>
        <taxon>eudicotyledons</taxon>
        <taxon>Gunneridae</taxon>
        <taxon>Pentapetalae</taxon>
        <taxon>asterids</taxon>
        <taxon>campanulids</taxon>
        <taxon>Asterales</taxon>
        <taxon>Asteraceae</taxon>
        <taxon>Asteroideae</taxon>
        <taxon>Heliantheae alliance</taxon>
        <taxon>Heliantheae</taxon>
        <taxon>Helianthus</taxon>
    </lineage>
</organism>
<name>A0A251UHN3_HELAN</name>
<proteinExistence type="predicted"/>
<reference evidence="2" key="1">
    <citation type="journal article" date="2017" name="Nature">
        <title>The sunflower genome provides insights into oil metabolism, flowering and Asterid evolution.</title>
        <authorList>
            <person name="Badouin H."/>
            <person name="Gouzy J."/>
            <person name="Grassa C.J."/>
            <person name="Murat F."/>
            <person name="Staton S.E."/>
            <person name="Cottret L."/>
            <person name="Lelandais-Briere C."/>
            <person name="Owens G.L."/>
            <person name="Carrere S."/>
            <person name="Mayjonade B."/>
            <person name="Legrand L."/>
            <person name="Gill N."/>
            <person name="Kane N.C."/>
            <person name="Bowers J.E."/>
            <person name="Hubner S."/>
            <person name="Bellec A."/>
            <person name="Berard A."/>
            <person name="Berges H."/>
            <person name="Blanchet N."/>
            <person name="Boniface M.C."/>
            <person name="Brunel D."/>
            <person name="Catrice O."/>
            <person name="Chaidir N."/>
            <person name="Claudel C."/>
            <person name="Donnadieu C."/>
            <person name="Faraut T."/>
            <person name="Fievet G."/>
            <person name="Helmstetter N."/>
            <person name="King M."/>
            <person name="Knapp S.J."/>
            <person name="Lai Z."/>
            <person name="Le Paslier M.C."/>
            <person name="Lippi Y."/>
            <person name="Lorenzon L."/>
            <person name="Mandel J.R."/>
            <person name="Marage G."/>
            <person name="Marchand G."/>
            <person name="Marquand E."/>
            <person name="Bret-Mestries E."/>
            <person name="Morien E."/>
            <person name="Nambeesan S."/>
            <person name="Nguyen T."/>
            <person name="Pegot-Espagnet P."/>
            <person name="Pouilly N."/>
            <person name="Raftis F."/>
            <person name="Sallet E."/>
            <person name="Schiex T."/>
            <person name="Thomas J."/>
            <person name="Vandecasteele C."/>
            <person name="Vares D."/>
            <person name="Vear F."/>
            <person name="Vautrin S."/>
            <person name="Crespi M."/>
            <person name="Mangin B."/>
            <person name="Burke J.M."/>
            <person name="Salse J."/>
            <person name="Munos S."/>
            <person name="Vincourt P."/>
            <person name="Rieseberg L.H."/>
            <person name="Langlade N.B."/>
        </authorList>
    </citation>
    <scope>NUCLEOTIDE SEQUENCE [LARGE SCALE GENOMIC DNA]</scope>
    <source>
        <strain evidence="2">cv. SF193</strain>
    </source>
</reference>
<sequence>MVQSSYFSPLYAYLNYLKHMVRVLITQIYALSMPPLCNRSPPYNSIYNTNDISFS</sequence>
<dbReference type="InParanoid" id="A0A251UHN3"/>
<dbReference type="AlphaFoldDB" id="A0A251UHN3"/>